<dbReference type="InterPro" id="IPR013325">
    <property type="entry name" value="RNA_pol_sigma_r2"/>
</dbReference>
<dbReference type="InterPro" id="IPR013249">
    <property type="entry name" value="RNA_pol_sigma70_r4_t2"/>
</dbReference>
<organism evidence="7 8">
    <name type="scientific">Evansella vedderi</name>
    <dbReference type="NCBI Taxonomy" id="38282"/>
    <lineage>
        <taxon>Bacteria</taxon>
        <taxon>Bacillati</taxon>
        <taxon>Bacillota</taxon>
        <taxon>Bacilli</taxon>
        <taxon>Bacillales</taxon>
        <taxon>Bacillaceae</taxon>
        <taxon>Evansella</taxon>
    </lineage>
</organism>
<evidence type="ECO:0000256" key="1">
    <source>
        <dbReference type="ARBA" id="ARBA00010641"/>
    </source>
</evidence>
<keyword evidence="4" id="KW-0238">DNA-binding</keyword>
<evidence type="ECO:0000313" key="8">
    <source>
        <dbReference type="Proteomes" id="UP001230005"/>
    </source>
</evidence>
<dbReference type="EMBL" id="JAUSUG010000019">
    <property type="protein sequence ID" value="MDQ0256688.1"/>
    <property type="molecule type" value="Genomic_DNA"/>
</dbReference>
<proteinExistence type="inferred from homology"/>
<dbReference type="Proteomes" id="UP001230005">
    <property type="component" value="Unassembled WGS sequence"/>
</dbReference>
<protein>
    <submittedName>
        <fullName evidence="7">RNA polymerase sigma-70 factor (ECF subfamily)</fullName>
    </submittedName>
</protein>
<dbReference type="SUPFAM" id="SSF88946">
    <property type="entry name" value="Sigma2 domain of RNA polymerase sigma factors"/>
    <property type="match status" value="1"/>
</dbReference>
<keyword evidence="5" id="KW-0804">Transcription</keyword>
<dbReference type="InterPro" id="IPR039425">
    <property type="entry name" value="RNA_pol_sigma-70-like"/>
</dbReference>
<reference evidence="7 8" key="1">
    <citation type="submission" date="2023-07" db="EMBL/GenBank/DDBJ databases">
        <title>Genomic Encyclopedia of Type Strains, Phase IV (KMG-IV): sequencing the most valuable type-strain genomes for metagenomic binning, comparative biology and taxonomic classification.</title>
        <authorList>
            <person name="Goeker M."/>
        </authorList>
    </citation>
    <scope>NUCLEOTIDE SEQUENCE [LARGE SCALE GENOMIC DNA]</scope>
    <source>
        <strain evidence="7 8">DSM 9768</strain>
    </source>
</reference>
<gene>
    <name evidence="7" type="ORF">J2S74_004110</name>
</gene>
<dbReference type="Gene3D" id="1.10.1740.10">
    <property type="match status" value="1"/>
</dbReference>
<evidence type="ECO:0000256" key="5">
    <source>
        <dbReference type="ARBA" id="ARBA00023163"/>
    </source>
</evidence>
<feature type="domain" description="RNA polymerase sigma factor 70 region 4 type 2" evidence="6">
    <location>
        <begin position="113"/>
        <end position="164"/>
    </location>
</feature>
<accession>A0ABU0A1V1</accession>
<evidence type="ECO:0000313" key="7">
    <source>
        <dbReference type="EMBL" id="MDQ0256688.1"/>
    </source>
</evidence>
<evidence type="ECO:0000256" key="3">
    <source>
        <dbReference type="ARBA" id="ARBA00023082"/>
    </source>
</evidence>
<evidence type="ECO:0000259" key="6">
    <source>
        <dbReference type="Pfam" id="PF08281"/>
    </source>
</evidence>
<dbReference type="RefSeq" id="WP_307329221.1">
    <property type="nucleotide sequence ID" value="NZ_JAUSUG010000019.1"/>
</dbReference>
<dbReference type="PANTHER" id="PTHR43133:SF8">
    <property type="entry name" value="RNA POLYMERASE SIGMA FACTOR HI_1459-RELATED"/>
    <property type="match status" value="1"/>
</dbReference>
<name>A0ABU0A1V1_9BACI</name>
<evidence type="ECO:0000256" key="4">
    <source>
        <dbReference type="ARBA" id="ARBA00023125"/>
    </source>
</evidence>
<sequence>MSVKITKKSDRNVQEQENLNQNQMKELYQQLIRYCHFLSRDKWSGEDLAQESIYKAIKQYGQVPEELNGALLKRIAYNHWVDQSRKMAREVIGEVSEQQIVNRAFHMEATNFLVQDLVQKLTPKQLIVFTLKEAFQYKISEVAHILRMTEPAVKAALKRARVRLKTQFYEDLAPITEVQSQWTKELEEILPEVLAKCLKEQDPTKLIKIIPSLLKPASSEPSLLLQQNKSVQSHSFHNCSLSMAA</sequence>
<dbReference type="Pfam" id="PF08281">
    <property type="entry name" value="Sigma70_r4_2"/>
    <property type="match status" value="1"/>
</dbReference>
<keyword evidence="2" id="KW-0805">Transcription regulation</keyword>
<keyword evidence="3" id="KW-0731">Sigma factor</keyword>
<comment type="caution">
    <text evidence="7">The sequence shown here is derived from an EMBL/GenBank/DDBJ whole genome shotgun (WGS) entry which is preliminary data.</text>
</comment>
<keyword evidence="8" id="KW-1185">Reference proteome</keyword>
<dbReference type="SUPFAM" id="SSF88659">
    <property type="entry name" value="Sigma3 and sigma4 domains of RNA polymerase sigma factors"/>
    <property type="match status" value="1"/>
</dbReference>
<comment type="similarity">
    <text evidence="1">Belongs to the sigma-70 factor family. ECF subfamily.</text>
</comment>
<evidence type="ECO:0000256" key="2">
    <source>
        <dbReference type="ARBA" id="ARBA00023015"/>
    </source>
</evidence>
<dbReference type="Gene3D" id="1.10.10.10">
    <property type="entry name" value="Winged helix-like DNA-binding domain superfamily/Winged helix DNA-binding domain"/>
    <property type="match status" value="1"/>
</dbReference>
<dbReference type="InterPro" id="IPR036388">
    <property type="entry name" value="WH-like_DNA-bd_sf"/>
</dbReference>
<dbReference type="PANTHER" id="PTHR43133">
    <property type="entry name" value="RNA POLYMERASE ECF-TYPE SIGMA FACTO"/>
    <property type="match status" value="1"/>
</dbReference>
<dbReference type="InterPro" id="IPR013324">
    <property type="entry name" value="RNA_pol_sigma_r3/r4-like"/>
</dbReference>